<feature type="domain" description="PucR C-terminal helix-turn-helix" evidence="2">
    <location>
        <begin position="481"/>
        <end position="537"/>
    </location>
</feature>
<evidence type="ECO:0000313" key="4">
    <source>
        <dbReference type="Proteomes" id="UP000647491"/>
    </source>
</evidence>
<organism evidence="3 4">
    <name type="scientific">Enterocloster hominis</name>
    <name type="common">ex Liu et al. 2021</name>
    <dbReference type="NCBI Taxonomy" id="2763663"/>
    <lineage>
        <taxon>Bacteria</taxon>
        <taxon>Bacillati</taxon>
        <taxon>Bacillota</taxon>
        <taxon>Clostridia</taxon>
        <taxon>Lachnospirales</taxon>
        <taxon>Lachnospiraceae</taxon>
        <taxon>Enterocloster</taxon>
    </lineage>
</organism>
<keyword evidence="4" id="KW-1185">Reference proteome</keyword>
<dbReference type="PANTHER" id="PTHR33744:SF1">
    <property type="entry name" value="DNA-BINDING TRANSCRIPTIONAL ACTIVATOR ADER"/>
    <property type="match status" value="1"/>
</dbReference>
<dbReference type="RefSeq" id="WP_262427762.1">
    <property type="nucleotide sequence ID" value="NZ_JACRTJ010000022.1"/>
</dbReference>
<evidence type="ECO:0000259" key="2">
    <source>
        <dbReference type="Pfam" id="PF13556"/>
    </source>
</evidence>
<reference evidence="3 4" key="1">
    <citation type="submission" date="2020-08" db="EMBL/GenBank/DDBJ databases">
        <title>Genome public.</title>
        <authorList>
            <person name="Liu C."/>
            <person name="Sun Q."/>
        </authorList>
    </citation>
    <scope>NUCLEOTIDE SEQUENCE [LARGE SCALE GENOMIC DNA]</scope>
    <source>
        <strain evidence="3 4">BX10</strain>
    </source>
</reference>
<dbReference type="Pfam" id="PF13556">
    <property type="entry name" value="HTH_30"/>
    <property type="match status" value="1"/>
</dbReference>
<sequence>MGISVGDLLSMDFFKDFHVIAGHKGLNREIQGVSFLEVPEGHRWSIGKELIFTSGYIFAEFEGYLDKFCENFIPSHAALVIKRGSYLDKIPEKLIEIYDRNSIPLITMPYSPSWMTVVNQVNVGVLNHAIQSLRIDISQGPGCYNQNYKEQAIQKILKTLETEMEFPAFLYDVTMDKRYYSSDNFKKASEKYGIRESDYWSPQLPHTSHALCDCIHMKRYRLLKGEAANEPRISWVTIPIESAGVVQAYFCVMESRKFLDFYDEYSMRIAYLMLQGIFDQQVVARDASNIGFENLIHLAMESTPADARQLIYQADQLGLSVEQPYLCILFRHDQDELDIRSHRTSMLEAFKRCRMNRIGRVAFLSSTEGVILLNAVRLSPINKEEIRGLILEFQKLLRGTFPDVSWFFSFTGDSGDLHDLRPHIEKCRKVLNIGRLTDSRKTLFDYDALGILTWINIPEDELGPLLKKLQKLIDSEKNQELLYTLKTYLENNLNYSLTAEKLFVNVNTVRRRIEKVNELIPVHWDDYVERTKLGLLLQYLQPGPDSIIHLKERRNGS</sequence>
<gene>
    <name evidence="3" type="ORF">H8708_10030</name>
</gene>
<dbReference type="Proteomes" id="UP000647491">
    <property type="component" value="Unassembled WGS sequence"/>
</dbReference>
<dbReference type="EMBL" id="JACRTJ010000022">
    <property type="protein sequence ID" value="MBC8599556.1"/>
    <property type="molecule type" value="Genomic_DNA"/>
</dbReference>
<dbReference type="Pfam" id="PF07905">
    <property type="entry name" value="PucR"/>
    <property type="match status" value="1"/>
</dbReference>
<evidence type="ECO:0000313" key="3">
    <source>
        <dbReference type="EMBL" id="MBC8599556.1"/>
    </source>
</evidence>
<dbReference type="InterPro" id="IPR025736">
    <property type="entry name" value="PucR_C-HTH_dom"/>
</dbReference>
<feature type="domain" description="Purine catabolism PurC-like" evidence="1">
    <location>
        <begin position="7"/>
        <end position="121"/>
    </location>
</feature>
<accession>A0ABR7NTW0</accession>
<dbReference type="Gene3D" id="1.10.10.2840">
    <property type="entry name" value="PucR C-terminal helix-turn-helix domain"/>
    <property type="match status" value="1"/>
</dbReference>
<dbReference type="PANTHER" id="PTHR33744">
    <property type="entry name" value="CARBOHYDRATE DIACID REGULATOR"/>
    <property type="match status" value="1"/>
</dbReference>
<evidence type="ECO:0000259" key="1">
    <source>
        <dbReference type="Pfam" id="PF07905"/>
    </source>
</evidence>
<dbReference type="InterPro" id="IPR051448">
    <property type="entry name" value="CdaR-like_regulators"/>
</dbReference>
<name>A0ABR7NTW0_9FIRM</name>
<dbReference type="InterPro" id="IPR042070">
    <property type="entry name" value="PucR_C-HTH_sf"/>
</dbReference>
<protein>
    <submittedName>
        <fullName evidence="3">PucR family transcriptional regulator ligand-binding domain-containing protein</fullName>
    </submittedName>
</protein>
<proteinExistence type="predicted"/>
<comment type="caution">
    <text evidence="3">The sequence shown here is derived from an EMBL/GenBank/DDBJ whole genome shotgun (WGS) entry which is preliminary data.</text>
</comment>
<dbReference type="InterPro" id="IPR012914">
    <property type="entry name" value="PucR_dom"/>
</dbReference>